<dbReference type="PANTHER" id="PTHR12066">
    <property type="entry name" value="TELOMERASE REVERSE TRANSCRIPTASE"/>
    <property type="match status" value="1"/>
</dbReference>
<dbReference type="VEuPathDB" id="FungiDB:MELLADRAFT_66061"/>
<dbReference type="GO" id="GO:0000333">
    <property type="term" value="C:telomerase catalytic core complex"/>
    <property type="evidence" value="ECO:0007669"/>
    <property type="project" value="TreeGrafter"/>
</dbReference>
<evidence type="ECO:0000256" key="3">
    <source>
        <dbReference type="ARBA" id="ARBA00022723"/>
    </source>
</evidence>
<evidence type="ECO:0000256" key="5">
    <source>
        <dbReference type="ARBA" id="ARBA00022918"/>
    </source>
</evidence>
<comment type="function">
    <text evidence="7">Telomerase is a ribonucleoprotein enzyme essential for the replication of chromosome termini in most eukaryotes. It elongates telomeres. It is a reverse transcriptase that adds simple sequence repeats to chromosome ends by copying a template sequence within the RNA component of the enzyme.</text>
</comment>
<dbReference type="GO" id="GO:0042162">
    <property type="term" value="F:telomeric DNA binding"/>
    <property type="evidence" value="ECO:0007669"/>
    <property type="project" value="TreeGrafter"/>
</dbReference>
<dbReference type="PANTHER" id="PTHR12066:SF0">
    <property type="entry name" value="TELOMERASE REVERSE TRANSCRIPTASE"/>
    <property type="match status" value="1"/>
</dbReference>
<evidence type="ECO:0000256" key="1">
    <source>
        <dbReference type="ARBA" id="ARBA00022679"/>
    </source>
</evidence>
<evidence type="ECO:0000256" key="2">
    <source>
        <dbReference type="ARBA" id="ARBA00022695"/>
    </source>
</evidence>
<evidence type="ECO:0000256" key="7">
    <source>
        <dbReference type="RuleBase" id="RU365061"/>
    </source>
</evidence>
<dbReference type="RefSeq" id="XP_007413885.1">
    <property type="nucleotide sequence ID" value="XM_007413823.1"/>
</dbReference>
<organism evidence="10">
    <name type="scientific">Melampsora larici-populina (strain 98AG31 / pathotype 3-4-7)</name>
    <name type="common">Poplar leaf rust fungus</name>
    <dbReference type="NCBI Taxonomy" id="747676"/>
    <lineage>
        <taxon>Eukaryota</taxon>
        <taxon>Fungi</taxon>
        <taxon>Dikarya</taxon>
        <taxon>Basidiomycota</taxon>
        <taxon>Pucciniomycotina</taxon>
        <taxon>Pucciniomycetes</taxon>
        <taxon>Pucciniales</taxon>
        <taxon>Melampsoraceae</taxon>
        <taxon>Melampsora</taxon>
    </lineage>
</organism>
<evidence type="ECO:0000313" key="9">
    <source>
        <dbReference type="EMBL" id="EGG02772.1"/>
    </source>
</evidence>
<dbReference type="GO" id="GO:0070034">
    <property type="term" value="F:telomerase RNA binding"/>
    <property type="evidence" value="ECO:0007669"/>
    <property type="project" value="TreeGrafter"/>
</dbReference>
<reference evidence="10" key="1">
    <citation type="journal article" date="2011" name="Proc. Natl. Acad. Sci. U.S.A.">
        <title>Obligate biotrophy features unraveled by the genomic analysis of rust fungi.</title>
        <authorList>
            <person name="Duplessis S."/>
            <person name="Cuomo C.A."/>
            <person name="Lin Y.-C."/>
            <person name="Aerts A."/>
            <person name="Tisserant E."/>
            <person name="Veneault-Fourrey C."/>
            <person name="Joly D.L."/>
            <person name="Hacquard S."/>
            <person name="Amselem J."/>
            <person name="Cantarel B.L."/>
            <person name="Chiu R."/>
            <person name="Coutinho P.M."/>
            <person name="Feau N."/>
            <person name="Field M."/>
            <person name="Frey P."/>
            <person name="Gelhaye E."/>
            <person name="Goldberg J."/>
            <person name="Grabherr M.G."/>
            <person name="Kodira C.D."/>
            <person name="Kohler A."/>
            <person name="Kuees U."/>
            <person name="Lindquist E.A."/>
            <person name="Lucas S.M."/>
            <person name="Mago R."/>
            <person name="Mauceli E."/>
            <person name="Morin E."/>
            <person name="Murat C."/>
            <person name="Pangilinan J.L."/>
            <person name="Park R."/>
            <person name="Pearson M."/>
            <person name="Quesneville H."/>
            <person name="Rouhier N."/>
            <person name="Sakthikumar S."/>
            <person name="Salamov A.A."/>
            <person name="Schmutz J."/>
            <person name="Selles B."/>
            <person name="Shapiro H."/>
            <person name="Tanguay P."/>
            <person name="Tuskan G.A."/>
            <person name="Henrissat B."/>
            <person name="Van de Peer Y."/>
            <person name="Rouze P."/>
            <person name="Ellis J.G."/>
            <person name="Dodds P.N."/>
            <person name="Schein J.E."/>
            <person name="Zhong S."/>
            <person name="Hamelin R.C."/>
            <person name="Grigoriev I.V."/>
            <person name="Szabo L.J."/>
            <person name="Martin F."/>
        </authorList>
    </citation>
    <scope>NUCLEOTIDE SEQUENCE [LARGE SCALE GENOMIC DNA]</scope>
    <source>
        <strain evidence="10">98AG31 / pathotype 3-4-7</strain>
    </source>
</reference>
<dbReference type="KEGG" id="mlr:MELLADRAFT_66061"/>
<keyword evidence="3 7" id="KW-0479">Metal-binding</keyword>
<dbReference type="InterPro" id="IPR003545">
    <property type="entry name" value="Telomerase_RT"/>
</dbReference>
<dbReference type="GO" id="GO:0046872">
    <property type="term" value="F:metal ion binding"/>
    <property type="evidence" value="ECO:0007669"/>
    <property type="project" value="UniProtKB-KW"/>
</dbReference>
<accession>F4RXQ9</accession>
<dbReference type="GO" id="GO:0000781">
    <property type="term" value="C:chromosome, telomeric region"/>
    <property type="evidence" value="ECO:0007669"/>
    <property type="project" value="UniProtKB-SubCell"/>
</dbReference>
<dbReference type="Pfam" id="PF12009">
    <property type="entry name" value="Telomerase_RBD"/>
    <property type="match status" value="1"/>
</dbReference>
<keyword evidence="5 7" id="KW-0695">RNA-directed DNA polymerase</keyword>
<keyword evidence="7" id="KW-0779">Telomere</keyword>
<dbReference type="OrthoDB" id="289721at2759"/>
<comment type="similarity">
    <text evidence="7">Belongs to the reverse transcriptase family. Telomerase subfamily.</text>
</comment>
<dbReference type="Proteomes" id="UP000001072">
    <property type="component" value="Unassembled WGS sequence"/>
</dbReference>
<keyword evidence="2 7" id="KW-0548">Nucleotidyltransferase</keyword>
<keyword evidence="4 7" id="KW-0460">Magnesium</keyword>
<dbReference type="EC" id="2.7.7.49" evidence="7"/>
<dbReference type="SMART" id="SM00975">
    <property type="entry name" value="Telomerase_RBD"/>
    <property type="match status" value="1"/>
</dbReference>
<dbReference type="EMBL" id="GL883128">
    <property type="protein sequence ID" value="EGG02772.1"/>
    <property type="molecule type" value="Genomic_DNA"/>
</dbReference>
<dbReference type="InterPro" id="IPR021891">
    <property type="entry name" value="Telomerase_RBD"/>
</dbReference>
<comment type="catalytic activity">
    <reaction evidence="6 7">
        <text>DNA(n) + a 2'-deoxyribonucleoside 5'-triphosphate = DNA(n+1) + diphosphate</text>
        <dbReference type="Rhea" id="RHEA:22508"/>
        <dbReference type="Rhea" id="RHEA-COMP:17339"/>
        <dbReference type="Rhea" id="RHEA-COMP:17340"/>
        <dbReference type="ChEBI" id="CHEBI:33019"/>
        <dbReference type="ChEBI" id="CHEBI:61560"/>
        <dbReference type="ChEBI" id="CHEBI:173112"/>
        <dbReference type="EC" id="2.7.7.49"/>
    </reaction>
</comment>
<dbReference type="GO" id="GO:0003720">
    <property type="term" value="F:telomerase activity"/>
    <property type="evidence" value="ECO:0007669"/>
    <property type="project" value="InterPro"/>
</dbReference>
<keyword evidence="1 7" id="KW-0808">Transferase</keyword>
<evidence type="ECO:0000256" key="6">
    <source>
        <dbReference type="ARBA" id="ARBA00048173"/>
    </source>
</evidence>
<dbReference type="InParanoid" id="F4RXQ9"/>
<gene>
    <name evidence="9" type="ORF">MELLADRAFT_66061</name>
</gene>
<name>F4RXQ9_MELLP</name>
<keyword evidence="7" id="KW-0539">Nucleus</keyword>
<dbReference type="Gene3D" id="1.10.132.70">
    <property type="match status" value="1"/>
</dbReference>
<protein>
    <recommendedName>
        <fullName evidence="7">Telomerase reverse transcriptase</fullName>
        <ecNumber evidence="7">2.7.7.49</ecNumber>
    </recommendedName>
    <alternativeName>
        <fullName evidence="7">Telomerase catalytic subunit</fullName>
    </alternativeName>
</protein>
<dbReference type="GeneID" id="18930550"/>
<comment type="subcellular location">
    <subcellularLocation>
        <location evidence="7">Nucleus</location>
    </subcellularLocation>
    <subcellularLocation>
        <location evidence="7">Chromosome</location>
        <location evidence="7">Telomere</location>
    </subcellularLocation>
</comment>
<dbReference type="GO" id="GO:0007004">
    <property type="term" value="P:telomere maintenance via telomerase"/>
    <property type="evidence" value="ECO:0007669"/>
    <property type="project" value="TreeGrafter"/>
</dbReference>
<feature type="domain" description="Telomerase ribonucleoprotein complex - RNA-binding" evidence="8">
    <location>
        <begin position="103"/>
        <end position="210"/>
    </location>
</feature>
<keyword evidence="7" id="KW-0158">Chromosome</keyword>
<keyword evidence="10" id="KW-1185">Reference proteome</keyword>
<evidence type="ECO:0000256" key="4">
    <source>
        <dbReference type="ARBA" id="ARBA00022842"/>
    </source>
</evidence>
<dbReference type="STRING" id="747676.F4RXQ9"/>
<evidence type="ECO:0000259" key="8">
    <source>
        <dbReference type="SMART" id="SM00975"/>
    </source>
</evidence>
<dbReference type="AlphaFoldDB" id="F4RXQ9"/>
<proteinExistence type="inferred from homology"/>
<dbReference type="HOGENOM" id="CLU_1289188_0_0_1"/>
<evidence type="ECO:0000313" key="10">
    <source>
        <dbReference type="Proteomes" id="UP000001072"/>
    </source>
</evidence>
<sequence length="214" mass="24778">MKTPKRLKPLIGPSGLIFRIVKSAASDRTNEILQKSCPKKYQNQGLTEEEKLSVVELIEPSQASHTRLSSPFQTCTDQVTESKSKTSCADTKPKFNQFVCSYYEVESYIWGMIHSLGLGNWWGDSSKNEDVVRENITHIIKLRKFEKISLHQLVQDMTMKDCHCLIGSITDITSRAMFHDFVWWFYESFICSLIKVLPSSFERKIVFFKTAWLY</sequence>